<dbReference type="SUPFAM" id="SSF141571">
    <property type="entry name" value="Pentapeptide repeat-like"/>
    <property type="match status" value="1"/>
</dbReference>
<dbReference type="InterPro" id="IPR051082">
    <property type="entry name" value="Pentapeptide-BTB/POZ_domain"/>
</dbReference>
<feature type="transmembrane region" description="Helical" evidence="1">
    <location>
        <begin position="52"/>
        <end position="72"/>
    </location>
</feature>
<proteinExistence type="predicted"/>
<feature type="transmembrane region" description="Helical" evidence="1">
    <location>
        <begin position="12"/>
        <end position="32"/>
    </location>
</feature>
<dbReference type="InterPro" id="IPR001646">
    <property type="entry name" value="5peptide_repeat"/>
</dbReference>
<evidence type="ECO:0000256" key="1">
    <source>
        <dbReference type="SAM" id="Phobius"/>
    </source>
</evidence>
<reference evidence="2" key="1">
    <citation type="submission" date="2024-05" db="EMBL/GenBank/DDBJ databases">
        <title>30 novel species of actinomycetes from the DSMZ collection.</title>
        <authorList>
            <person name="Nouioui I."/>
        </authorList>
    </citation>
    <scope>NUCLEOTIDE SEQUENCE</scope>
    <source>
        <strain evidence="2">DSM 41527</strain>
    </source>
</reference>
<dbReference type="EMBL" id="JAVRFE010000026">
    <property type="protein sequence ID" value="MDT0458090.1"/>
    <property type="molecule type" value="Genomic_DNA"/>
</dbReference>
<dbReference type="Gene3D" id="2.160.20.80">
    <property type="entry name" value="E3 ubiquitin-protein ligase SopA"/>
    <property type="match status" value="1"/>
</dbReference>
<organism evidence="2 3">
    <name type="scientific">Streptomyces mooreae</name>
    <dbReference type="NCBI Taxonomy" id="3075523"/>
    <lineage>
        <taxon>Bacteria</taxon>
        <taxon>Bacillati</taxon>
        <taxon>Actinomycetota</taxon>
        <taxon>Actinomycetes</taxon>
        <taxon>Kitasatosporales</taxon>
        <taxon>Streptomycetaceae</taxon>
        <taxon>Streptomyces</taxon>
    </lineage>
</organism>
<name>A0ABU2TAW6_9ACTN</name>
<sequence length="390" mass="42853">MSNEVKSLLRWVIAGGAALAFIGAVIWGPWIVEGGHVRDRDLAPSAGIIVTGFRTALIAVVAGVVAGLGLWYKDREHRLAQRQFEHTQEQFKLAQEQFVHSQRQFEHAQEKDREQGDISREGQVTERYVEAIKLLGSEKAMERLGGIHSLARIMKDSERDRCVVVDVLCSFVRLRMPVSPQQKLGDLVPEAQADAQIQAAITAIGRRPDVEKVPYSIDLSRVNLSRISFDGLNFDSADFSHSFMDGASVAGANFNNARLIHASLRGLYIESTNLRGAALTGADLGGTTFWNSDLSNTLLVSANLNDARIVATTMKDARLFGANLRGAILFEEFYGMVEQAERISADEISEAFIYETTRLSPDMAKASKVRERIAECEAGGATVQDARGED</sequence>
<dbReference type="RefSeq" id="WP_311625189.1">
    <property type="nucleotide sequence ID" value="NZ_JAVRFE010000026.1"/>
</dbReference>
<gene>
    <name evidence="2" type="ORF">RM550_20505</name>
</gene>
<keyword evidence="1" id="KW-0472">Membrane</keyword>
<evidence type="ECO:0000313" key="3">
    <source>
        <dbReference type="Proteomes" id="UP001180551"/>
    </source>
</evidence>
<keyword evidence="3" id="KW-1185">Reference proteome</keyword>
<dbReference type="Pfam" id="PF00805">
    <property type="entry name" value="Pentapeptide"/>
    <property type="match status" value="3"/>
</dbReference>
<accession>A0ABU2TAW6</accession>
<protein>
    <submittedName>
        <fullName evidence="2">Pentapeptide repeat-containing protein</fullName>
    </submittedName>
</protein>
<comment type="caution">
    <text evidence="2">The sequence shown here is derived from an EMBL/GenBank/DDBJ whole genome shotgun (WGS) entry which is preliminary data.</text>
</comment>
<dbReference type="Proteomes" id="UP001180551">
    <property type="component" value="Unassembled WGS sequence"/>
</dbReference>
<dbReference type="PANTHER" id="PTHR14136:SF17">
    <property type="entry name" value="BTB_POZ DOMAIN-CONTAINING PROTEIN KCTD9"/>
    <property type="match status" value="1"/>
</dbReference>
<dbReference type="PANTHER" id="PTHR14136">
    <property type="entry name" value="BTB_POZ DOMAIN-CONTAINING PROTEIN KCTD9"/>
    <property type="match status" value="1"/>
</dbReference>
<evidence type="ECO:0000313" key="2">
    <source>
        <dbReference type="EMBL" id="MDT0458090.1"/>
    </source>
</evidence>
<keyword evidence="1" id="KW-1133">Transmembrane helix</keyword>
<keyword evidence="1" id="KW-0812">Transmembrane</keyword>